<feature type="region of interest" description="Disordered" evidence="1">
    <location>
        <begin position="437"/>
        <end position="458"/>
    </location>
</feature>
<dbReference type="InterPro" id="IPR012808">
    <property type="entry name" value="CHP02453"/>
</dbReference>
<dbReference type="NCBIfam" id="TIGR02453">
    <property type="entry name" value="TIGR02453 family protein"/>
    <property type="match status" value="1"/>
</dbReference>
<feature type="compositionally biased region" description="Acidic residues" evidence="1">
    <location>
        <begin position="156"/>
        <end position="168"/>
    </location>
</feature>
<sequence>MPPRARRSSASASASTSASPATKSKARGRPSNASSASAKSTKSAPASKPASRSQPQKSKASGKSKQTPIYLDDDSDEDEEEEDVDDSEDDFQAEDDDDEEEDDEGDDDASEDDYQATGSKKSKASPVSLKRKSTASTSSTSASKKQKTRRKSKDQDTDEDFDDDDDEDSGRIRQSHGLVRSGIGAPTSGHVPPRQVSPHLFNLLKDLCDPAKNDRDWFKGRDKLWRYCEQSWLSFIETLTENIMEKTTRFPSYLQRISPTASIAMFSNDKTPYKTEMQVTFSRTGRKGNWAGYHLSVSPFGRSYIAGGKWHPDSRALGKIRQHILENDHLGQELREIVSAKEFVKMFGAPVKSVKELTKDMGRKSLWGFQDQLKVAPKINGLEPDNPAMHWLRLKSFTVSRRFSDEEVLKPGFQDQVSEVVRTMRPLISVMNRMVFGEDIDGEEPPDDAEDDEDDDDE</sequence>
<organism evidence="2 3">
    <name type="scientific">Tilletia horrida</name>
    <dbReference type="NCBI Taxonomy" id="155126"/>
    <lineage>
        <taxon>Eukaryota</taxon>
        <taxon>Fungi</taxon>
        <taxon>Dikarya</taxon>
        <taxon>Basidiomycota</taxon>
        <taxon>Ustilaginomycotina</taxon>
        <taxon>Exobasidiomycetes</taxon>
        <taxon>Tilletiales</taxon>
        <taxon>Tilletiaceae</taxon>
        <taxon>Tilletia</taxon>
    </lineage>
</organism>
<accession>A0AAN6GQ21</accession>
<dbReference type="PANTHER" id="PTHR36452">
    <property type="entry name" value="CHROMOSOME 12, WHOLE GENOME SHOTGUN SEQUENCE"/>
    <property type="match status" value="1"/>
</dbReference>
<evidence type="ECO:0000313" key="3">
    <source>
        <dbReference type="Proteomes" id="UP001176517"/>
    </source>
</evidence>
<feature type="compositionally biased region" description="Low complexity" evidence="1">
    <location>
        <begin position="8"/>
        <end position="23"/>
    </location>
</feature>
<protein>
    <recommendedName>
        <fullName evidence="4">TIGR02453 family protein</fullName>
    </recommendedName>
</protein>
<evidence type="ECO:0000313" key="2">
    <source>
        <dbReference type="EMBL" id="KAK0551853.1"/>
    </source>
</evidence>
<dbReference type="PANTHER" id="PTHR36452:SF1">
    <property type="entry name" value="DUF2461 DOMAIN-CONTAINING PROTEIN"/>
    <property type="match status" value="1"/>
</dbReference>
<dbReference type="Proteomes" id="UP001176517">
    <property type="component" value="Unassembled WGS sequence"/>
</dbReference>
<evidence type="ECO:0008006" key="4">
    <source>
        <dbReference type="Google" id="ProtNLM"/>
    </source>
</evidence>
<dbReference type="Pfam" id="PF09365">
    <property type="entry name" value="DUF2461"/>
    <property type="match status" value="1"/>
</dbReference>
<feature type="compositionally biased region" description="Low complexity" evidence="1">
    <location>
        <begin position="134"/>
        <end position="143"/>
    </location>
</feature>
<feature type="compositionally biased region" description="Polar residues" evidence="1">
    <location>
        <begin position="54"/>
        <end position="67"/>
    </location>
</feature>
<dbReference type="AlphaFoldDB" id="A0AAN6GQ21"/>
<feature type="compositionally biased region" description="Acidic residues" evidence="1">
    <location>
        <begin position="71"/>
        <end position="114"/>
    </location>
</feature>
<comment type="caution">
    <text evidence="2">The sequence shown here is derived from an EMBL/GenBank/DDBJ whole genome shotgun (WGS) entry which is preliminary data.</text>
</comment>
<proteinExistence type="predicted"/>
<name>A0AAN6GQ21_9BASI</name>
<feature type="compositionally biased region" description="Low complexity" evidence="1">
    <location>
        <begin position="30"/>
        <end position="53"/>
    </location>
</feature>
<reference evidence="2" key="1">
    <citation type="journal article" date="2023" name="PhytoFront">
        <title>Draft Genome Resources of Seven Strains of Tilletia horrida, Causal Agent of Kernel Smut of Rice.</title>
        <authorList>
            <person name="Khanal S."/>
            <person name="Antony Babu S."/>
            <person name="Zhou X.G."/>
        </authorList>
    </citation>
    <scope>NUCLEOTIDE SEQUENCE</scope>
    <source>
        <strain evidence="2">TX6</strain>
    </source>
</reference>
<feature type="region of interest" description="Disordered" evidence="1">
    <location>
        <begin position="1"/>
        <end position="193"/>
    </location>
</feature>
<gene>
    <name evidence="2" type="ORF">OC846_003139</name>
</gene>
<keyword evidence="3" id="KW-1185">Reference proteome</keyword>
<evidence type="ECO:0000256" key="1">
    <source>
        <dbReference type="SAM" id="MobiDB-lite"/>
    </source>
</evidence>
<dbReference type="EMBL" id="JAPDMZ010000071">
    <property type="protein sequence ID" value="KAK0551853.1"/>
    <property type="molecule type" value="Genomic_DNA"/>
</dbReference>
<feature type="compositionally biased region" description="Acidic residues" evidence="1">
    <location>
        <begin position="438"/>
        <end position="458"/>
    </location>
</feature>